<sequence>MDTWLLDSGYSNHMTSDDSMFQELDSTFRSKVKLANGALVDVTGKEQESFEAVAKQGVWIKAIEEEIKMIMKNETWELIKKPKEKELIGVKWAYKTKLNPFGTIQKHKARLVAKGYPQLSGIDYNEIFAPAARLDTIRAPVALAAQKQWKYINLM</sequence>
<evidence type="ECO:0000259" key="2">
    <source>
        <dbReference type="Pfam" id="PF22936"/>
    </source>
</evidence>
<dbReference type="Proteomes" id="UP001187471">
    <property type="component" value="Unassembled WGS sequence"/>
</dbReference>
<dbReference type="Pfam" id="PF22936">
    <property type="entry name" value="Pol_BBD"/>
    <property type="match status" value="1"/>
</dbReference>
<evidence type="ECO:0000313" key="3">
    <source>
        <dbReference type="EMBL" id="KAK2974849.1"/>
    </source>
</evidence>
<feature type="domain" description="Retrovirus-related Pol polyprotein from transposon TNT 1-94-like beta-barrel" evidence="2">
    <location>
        <begin position="4"/>
        <end position="52"/>
    </location>
</feature>
<dbReference type="InterPro" id="IPR013103">
    <property type="entry name" value="RVT_2"/>
</dbReference>
<comment type="caution">
    <text evidence="3">The sequence shown here is derived from an EMBL/GenBank/DDBJ whole genome shotgun (WGS) entry which is preliminary data.</text>
</comment>
<proteinExistence type="predicted"/>
<dbReference type="InterPro" id="IPR054722">
    <property type="entry name" value="PolX-like_BBD"/>
</dbReference>
<keyword evidence="4" id="KW-1185">Reference proteome</keyword>
<gene>
    <name evidence="3" type="ORF">RJ640_027900</name>
</gene>
<evidence type="ECO:0000259" key="1">
    <source>
        <dbReference type="Pfam" id="PF07727"/>
    </source>
</evidence>
<reference evidence="3" key="1">
    <citation type="submission" date="2022-12" db="EMBL/GenBank/DDBJ databases">
        <title>Draft genome assemblies for two species of Escallonia (Escalloniales).</title>
        <authorList>
            <person name="Chanderbali A."/>
            <person name="Dervinis C."/>
            <person name="Anghel I."/>
            <person name="Soltis D."/>
            <person name="Soltis P."/>
            <person name="Zapata F."/>
        </authorList>
    </citation>
    <scope>NUCLEOTIDE SEQUENCE</scope>
    <source>
        <strain evidence="3">UCBG92.1500</strain>
        <tissue evidence="3">Leaf</tissue>
    </source>
</reference>
<evidence type="ECO:0008006" key="5">
    <source>
        <dbReference type="Google" id="ProtNLM"/>
    </source>
</evidence>
<dbReference type="EMBL" id="JAVXUO010002272">
    <property type="protein sequence ID" value="KAK2974849.1"/>
    <property type="molecule type" value="Genomic_DNA"/>
</dbReference>
<evidence type="ECO:0000313" key="4">
    <source>
        <dbReference type="Proteomes" id="UP001187471"/>
    </source>
</evidence>
<name>A0AA88U840_9ASTE</name>
<organism evidence="3 4">
    <name type="scientific">Escallonia rubra</name>
    <dbReference type="NCBI Taxonomy" id="112253"/>
    <lineage>
        <taxon>Eukaryota</taxon>
        <taxon>Viridiplantae</taxon>
        <taxon>Streptophyta</taxon>
        <taxon>Embryophyta</taxon>
        <taxon>Tracheophyta</taxon>
        <taxon>Spermatophyta</taxon>
        <taxon>Magnoliopsida</taxon>
        <taxon>eudicotyledons</taxon>
        <taxon>Gunneridae</taxon>
        <taxon>Pentapetalae</taxon>
        <taxon>asterids</taxon>
        <taxon>campanulids</taxon>
        <taxon>Escalloniales</taxon>
        <taxon>Escalloniaceae</taxon>
        <taxon>Escallonia</taxon>
    </lineage>
</organism>
<feature type="domain" description="Reverse transcriptase Ty1/copia-type" evidence="1">
    <location>
        <begin position="73"/>
        <end position="150"/>
    </location>
</feature>
<dbReference type="AlphaFoldDB" id="A0AA88U840"/>
<dbReference type="Pfam" id="PF07727">
    <property type="entry name" value="RVT_2"/>
    <property type="match status" value="1"/>
</dbReference>
<accession>A0AA88U840</accession>
<protein>
    <recommendedName>
        <fullName evidence="5">Reverse transcriptase Ty1/copia-type domain-containing protein</fullName>
    </recommendedName>
</protein>